<dbReference type="InterPro" id="IPR029044">
    <property type="entry name" value="Nucleotide-diphossugar_trans"/>
</dbReference>
<name>A0A381ZBQ4_9ZZZZ</name>
<dbReference type="CDD" id="cd02513">
    <property type="entry name" value="CMP-NeuAc_Synthase"/>
    <property type="match status" value="1"/>
</dbReference>
<dbReference type="InterPro" id="IPR050793">
    <property type="entry name" value="CMP-NeuNAc_synthase"/>
</dbReference>
<accession>A0A381ZBQ4</accession>
<evidence type="ECO:0008006" key="2">
    <source>
        <dbReference type="Google" id="ProtNLM"/>
    </source>
</evidence>
<sequence>MANKISAIVPMRANSERVKDKNVRLFNGVPLYHYIMNTLIDCKIFENVIIDTNVEEIKVEAPQEFPLVKIIDRPEKLTAGEESMNNVLHNSLQQIDSEFVLQTHSTNPLLEKNTILEAIKVFYAYYPDNDSLFSVTNTQGRFWNHESKPINHNLGELIRTQDLEPMYFENSSIYIFNRIKFLKIKNRIGSNPKMFEMSKIESFDIDDMDDFFIAESLQKNLKK</sequence>
<dbReference type="SUPFAM" id="SSF53448">
    <property type="entry name" value="Nucleotide-diphospho-sugar transferases"/>
    <property type="match status" value="1"/>
</dbReference>
<dbReference type="GO" id="GO:0008781">
    <property type="term" value="F:N-acylneuraminate cytidylyltransferase activity"/>
    <property type="evidence" value="ECO:0007669"/>
    <property type="project" value="TreeGrafter"/>
</dbReference>
<reference evidence="1" key="1">
    <citation type="submission" date="2018-05" db="EMBL/GenBank/DDBJ databases">
        <authorList>
            <person name="Lanie J.A."/>
            <person name="Ng W.-L."/>
            <person name="Kazmierczak K.M."/>
            <person name="Andrzejewski T.M."/>
            <person name="Davidsen T.M."/>
            <person name="Wayne K.J."/>
            <person name="Tettelin H."/>
            <person name="Glass J.I."/>
            <person name="Rusch D."/>
            <person name="Podicherti R."/>
            <person name="Tsui H.-C.T."/>
            <person name="Winkler M.E."/>
        </authorList>
    </citation>
    <scope>NUCLEOTIDE SEQUENCE</scope>
</reference>
<evidence type="ECO:0000313" key="1">
    <source>
        <dbReference type="EMBL" id="SVA86640.1"/>
    </source>
</evidence>
<protein>
    <recommendedName>
        <fullName evidence="2">Acylneuraminate cytidylyltransferase</fullName>
    </recommendedName>
</protein>
<gene>
    <name evidence="1" type="ORF">METZ01_LOCUS139494</name>
</gene>
<dbReference type="InterPro" id="IPR003329">
    <property type="entry name" value="Cytidylyl_trans"/>
</dbReference>
<dbReference type="EMBL" id="UINC01020688">
    <property type="protein sequence ID" value="SVA86640.1"/>
    <property type="molecule type" value="Genomic_DNA"/>
</dbReference>
<dbReference type="Gene3D" id="3.90.550.10">
    <property type="entry name" value="Spore Coat Polysaccharide Biosynthesis Protein SpsA, Chain A"/>
    <property type="match status" value="1"/>
</dbReference>
<organism evidence="1">
    <name type="scientific">marine metagenome</name>
    <dbReference type="NCBI Taxonomy" id="408172"/>
    <lineage>
        <taxon>unclassified sequences</taxon>
        <taxon>metagenomes</taxon>
        <taxon>ecological metagenomes</taxon>
    </lineage>
</organism>
<dbReference type="PANTHER" id="PTHR21485">
    <property type="entry name" value="HAD SUPERFAMILY MEMBERS CMAS AND KDSC"/>
    <property type="match status" value="1"/>
</dbReference>
<dbReference type="PANTHER" id="PTHR21485:SF6">
    <property type="entry name" value="N-ACYLNEURAMINATE CYTIDYLYLTRANSFERASE-RELATED"/>
    <property type="match status" value="1"/>
</dbReference>
<dbReference type="Pfam" id="PF02348">
    <property type="entry name" value="CTP_transf_3"/>
    <property type="match status" value="1"/>
</dbReference>
<proteinExistence type="predicted"/>
<dbReference type="AlphaFoldDB" id="A0A381ZBQ4"/>